<dbReference type="RefSeq" id="WP_179271109.1">
    <property type="nucleotide sequence ID" value="NZ_MQWB01000001.1"/>
</dbReference>
<dbReference type="Pfam" id="PF08323">
    <property type="entry name" value="Glyco_transf_5"/>
    <property type="match status" value="1"/>
</dbReference>
<dbReference type="SUPFAM" id="SSF53756">
    <property type="entry name" value="UDP-Glycosyltransferase/glycogen phosphorylase"/>
    <property type="match status" value="1"/>
</dbReference>
<evidence type="ECO:0000256" key="4">
    <source>
        <dbReference type="ARBA" id="ARBA00022679"/>
    </source>
</evidence>
<dbReference type="Proteomes" id="UP000216446">
    <property type="component" value="Unassembled WGS sequence"/>
</dbReference>
<comment type="caution">
    <text evidence="6">The sequence shown here is derived from an EMBL/GenBank/DDBJ whole genome shotgun (WGS) entry which is preliminary data.</text>
</comment>
<dbReference type="AlphaFoldDB" id="A0A259TZW4"/>
<comment type="catalytic activity">
    <reaction evidence="1">
        <text>[(1-&gt;4)-alpha-D-glucosyl](n) + ADP-alpha-D-glucose = [(1-&gt;4)-alpha-D-glucosyl](n+1) + ADP + H(+)</text>
        <dbReference type="Rhea" id="RHEA:18189"/>
        <dbReference type="Rhea" id="RHEA-COMP:9584"/>
        <dbReference type="Rhea" id="RHEA-COMP:9587"/>
        <dbReference type="ChEBI" id="CHEBI:15378"/>
        <dbReference type="ChEBI" id="CHEBI:15444"/>
        <dbReference type="ChEBI" id="CHEBI:57498"/>
        <dbReference type="ChEBI" id="CHEBI:456216"/>
        <dbReference type="EC" id="2.4.1.21"/>
    </reaction>
</comment>
<dbReference type="EC" id="2.4.1.21" evidence="2"/>
<dbReference type="InterPro" id="IPR013534">
    <property type="entry name" value="Starch_synth_cat_dom"/>
</dbReference>
<keyword evidence="4" id="KW-0808">Transferase</keyword>
<evidence type="ECO:0000256" key="2">
    <source>
        <dbReference type="ARBA" id="ARBA00012588"/>
    </source>
</evidence>
<proteinExistence type="predicted"/>
<dbReference type="Gene3D" id="3.40.50.2000">
    <property type="entry name" value="Glycogen Phosphorylase B"/>
    <property type="match status" value="1"/>
</dbReference>
<dbReference type="EMBL" id="MQWB01000001">
    <property type="protein sequence ID" value="OZC03137.1"/>
    <property type="molecule type" value="Genomic_DNA"/>
</dbReference>
<evidence type="ECO:0000256" key="3">
    <source>
        <dbReference type="ARBA" id="ARBA00022676"/>
    </source>
</evidence>
<gene>
    <name evidence="6" type="ORF">BSZ36_09220</name>
</gene>
<feature type="domain" description="Starch synthase catalytic" evidence="5">
    <location>
        <begin position="2"/>
        <end position="214"/>
    </location>
</feature>
<sequence length="256" mass="27810">MRVLYVAGEVAPFSETTETAGLLRVLPDTLQEEKGIEPRIMMPRYGVVSERRNRLHEVIRLSGTKVPVGDDTDTLQVKVASIPGIRLQVYFMDSVAYYKRKGLYKDRRTEEIFEDNPGRALYFARAALLTAQKLGWGPDVVHASGWIAAFTPHVLKTEFGDDPLFANTGSVYTPDVVEGFEASLSAEEASSLGLPDEWGGKSLREIGLSTADRVAYASGDAPGDGPAGPVLDGEPSDVAMATYALYLEVAPEPEEA</sequence>
<name>A0A259TZW4_9BACT</name>
<accession>A0A259TZW4</accession>
<protein>
    <recommendedName>
        <fullName evidence="2">starch synthase</fullName>
        <ecNumber evidence="2">2.4.1.21</ecNumber>
    </recommendedName>
</protein>
<organism evidence="6 7">
    <name type="scientific">Rubricoccus marinus</name>
    <dbReference type="NCBI Taxonomy" id="716817"/>
    <lineage>
        <taxon>Bacteria</taxon>
        <taxon>Pseudomonadati</taxon>
        <taxon>Rhodothermota</taxon>
        <taxon>Rhodothermia</taxon>
        <taxon>Rhodothermales</taxon>
        <taxon>Rubricoccaceae</taxon>
        <taxon>Rubricoccus</taxon>
    </lineage>
</organism>
<evidence type="ECO:0000313" key="7">
    <source>
        <dbReference type="Proteomes" id="UP000216446"/>
    </source>
</evidence>
<keyword evidence="7" id="KW-1185">Reference proteome</keyword>
<dbReference type="PANTHER" id="PTHR45825">
    <property type="entry name" value="GRANULE-BOUND STARCH SYNTHASE 1, CHLOROPLASTIC/AMYLOPLASTIC"/>
    <property type="match status" value="1"/>
</dbReference>
<evidence type="ECO:0000259" key="5">
    <source>
        <dbReference type="Pfam" id="PF08323"/>
    </source>
</evidence>
<evidence type="ECO:0000256" key="1">
    <source>
        <dbReference type="ARBA" id="ARBA00001478"/>
    </source>
</evidence>
<reference evidence="6 7" key="1">
    <citation type="submission" date="2016-11" db="EMBL/GenBank/DDBJ databases">
        <title>Study of marine rhodopsin-containing bacteria.</title>
        <authorList>
            <person name="Yoshizawa S."/>
            <person name="Kumagai Y."/>
            <person name="Kogure K."/>
        </authorList>
    </citation>
    <scope>NUCLEOTIDE SEQUENCE [LARGE SCALE GENOMIC DNA]</scope>
    <source>
        <strain evidence="6 7">SG-29</strain>
    </source>
</reference>
<dbReference type="InParanoid" id="A0A259TZW4"/>
<dbReference type="PANTHER" id="PTHR45825:SF11">
    <property type="entry name" value="ALPHA AMYLASE DOMAIN-CONTAINING PROTEIN"/>
    <property type="match status" value="1"/>
</dbReference>
<evidence type="ECO:0000313" key="6">
    <source>
        <dbReference type="EMBL" id="OZC03137.1"/>
    </source>
</evidence>
<keyword evidence="3" id="KW-0328">Glycosyltransferase</keyword>
<dbReference type="GO" id="GO:0009011">
    <property type="term" value="F:alpha-1,4-glucan glucosyltransferase (ADP-glucose donor) activity"/>
    <property type="evidence" value="ECO:0007669"/>
    <property type="project" value="UniProtKB-EC"/>
</dbReference>